<proteinExistence type="predicted"/>
<sequence>MGTRYAPPRPGAIHSLKTEKPVTTLLQLRRRPSARMNKFTGTRRRKPGI</sequence>
<keyword evidence="2" id="KW-1185">Reference proteome</keyword>
<name>A0ABZ2YUC2_9BACT</name>
<accession>A0ABZ2YUC2</accession>
<dbReference type="EMBL" id="CP149822">
    <property type="protein sequence ID" value="WZN43109.1"/>
    <property type="molecule type" value="Genomic_DNA"/>
</dbReference>
<evidence type="ECO:0000313" key="2">
    <source>
        <dbReference type="Proteomes" id="UP001485459"/>
    </source>
</evidence>
<reference evidence="2" key="1">
    <citation type="submission" date="2024-03" db="EMBL/GenBank/DDBJ databases">
        <title>Chitinophaga horti sp. nov., isolated from garden soil.</title>
        <authorList>
            <person name="Lee D.S."/>
            <person name="Han D.M."/>
            <person name="Baek J.H."/>
            <person name="Choi D.G."/>
            <person name="Jeon J.H."/>
            <person name="Jeon C.O."/>
        </authorList>
    </citation>
    <scope>NUCLEOTIDE SEQUENCE [LARGE SCALE GENOMIC DNA]</scope>
    <source>
        <strain evidence="2">GPA1</strain>
    </source>
</reference>
<protein>
    <submittedName>
        <fullName evidence="1">Uncharacterized protein</fullName>
    </submittedName>
</protein>
<dbReference type="Proteomes" id="UP001485459">
    <property type="component" value="Chromosome"/>
</dbReference>
<gene>
    <name evidence="1" type="ORF">WJU16_08695</name>
</gene>
<organism evidence="1 2">
    <name type="scientific">Chitinophaga pollutisoli</name>
    <dbReference type="NCBI Taxonomy" id="3133966"/>
    <lineage>
        <taxon>Bacteria</taxon>
        <taxon>Pseudomonadati</taxon>
        <taxon>Bacteroidota</taxon>
        <taxon>Chitinophagia</taxon>
        <taxon>Chitinophagales</taxon>
        <taxon>Chitinophagaceae</taxon>
        <taxon>Chitinophaga</taxon>
    </lineage>
</organism>
<dbReference type="RefSeq" id="WP_341837930.1">
    <property type="nucleotide sequence ID" value="NZ_CP149822.1"/>
</dbReference>
<evidence type="ECO:0000313" key="1">
    <source>
        <dbReference type="EMBL" id="WZN43109.1"/>
    </source>
</evidence>